<dbReference type="Proteomes" id="UP000017836">
    <property type="component" value="Unassembled WGS sequence"/>
</dbReference>
<gene>
    <name evidence="2" type="ORF">AMTR_s00058p00203000</name>
</gene>
<reference evidence="3" key="1">
    <citation type="journal article" date="2013" name="Science">
        <title>The Amborella genome and the evolution of flowering plants.</title>
        <authorList>
            <consortium name="Amborella Genome Project"/>
        </authorList>
    </citation>
    <scope>NUCLEOTIDE SEQUENCE [LARGE SCALE GENOMIC DNA]</scope>
</reference>
<proteinExistence type="predicted"/>
<dbReference type="HOGENOM" id="CLU_1663143_0_0_1"/>
<protein>
    <submittedName>
        <fullName evidence="2">Uncharacterized protein</fullName>
    </submittedName>
</protein>
<dbReference type="AlphaFoldDB" id="W1P9X8"/>
<name>W1P9X8_AMBTC</name>
<dbReference type="Gramene" id="ERN06682">
    <property type="protein sequence ID" value="ERN06682"/>
    <property type="gene ID" value="AMTR_s00058p00203000"/>
</dbReference>
<evidence type="ECO:0000313" key="2">
    <source>
        <dbReference type="EMBL" id="ERN06682.1"/>
    </source>
</evidence>
<evidence type="ECO:0000256" key="1">
    <source>
        <dbReference type="SAM" id="MobiDB-lite"/>
    </source>
</evidence>
<dbReference type="EMBL" id="KI393888">
    <property type="protein sequence ID" value="ERN06682.1"/>
    <property type="molecule type" value="Genomic_DNA"/>
</dbReference>
<organism evidence="2 3">
    <name type="scientific">Amborella trichopoda</name>
    <dbReference type="NCBI Taxonomy" id="13333"/>
    <lineage>
        <taxon>Eukaryota</taxon>
        <taxon>Viridiplantae</taxon>
        <taxon>Streptophyta</taxon>
        <taxon>Embryophyta</taxon>
        <taxon>Tracheophyta</taxon>
        <taxon>Spermatophyta</taxon>
        <taxon>Magnoliopsida</taxon>
        <taxon>Amborellales</taxon>
        <taxon>Amborellaceae</taxon>
        <taxon>Amborella</taxon>
    </lineage>
</organism>
<keyword evidence="3" id="KW-1185">Reference proteome</keyword>
<feature type="region of interest" description="Disordered" evidence="1">
    <location>
        <begin position="113"/>
        <end position="159"/>
    </location>
</feature>
<evidence type="ECO:0000313" key="3">
    <source>
        <dbReference type="Proteomes" id="UP000017836"/>
    </source>
</evidence>
<feature type="compositionally biased region" description="Polar residues" evidence="1">
    <location>
        <begin position="150"/>
        <end position="159"/>
    </location>
</feature>
<accession>W1P9X8</accession>
<sequence length="159" mass="17816">MDFACLRNIFSGSFISIGTFSLTKAGKGTSDEEFCALGVSIRPQALCWKMQAIFLSLSQLEIGSLSMWVWHAAPIFSLFVRAKVRQGTRSSIGEEEGLKLVWEEVKRARHSSYTPGQRRIGGRHRRLVVQDDDNTDKEQNTCQGGEKHGQFQSLSDYGL</sequence>